<gene>
    <name evidence="10" type="ORF">HJ583_011530</name>
</gene>
<keyword evidence="3 7" id="KW-0808">Transferase</keyword>
<dbReference type="NCBIfam" id="TIGR00675">
    <property type="entry name" value="dcm"/>
    <property type="match status" value="1"/>
</dbReference>
<dbReference type="GO" id="GO:0032259">
    <property type="term" value="P:methylation"/>
    <property type="evidence" value="ECO:0007669"/>
    <property type="project" value="UniProtKB-KW"/>
</dbReference>
<dbReference type="InterPro" id="IPR050390">
    <property type="entry name" value="C5-Methyltransferase"/>
</dbReference>
<name>A0ABX2IMZ1_9RHOO</name>
<accession>A0ABX2IMZ1</accession>
<keyword evidence="5" id="KW-0680">Restriction system</keyword>
<evidence type="ECO:0000256" key="3">
    <source>
        <dbReference type="ARBA" id="ARBA00022679"/>
    </source>
</evidence>
<sequence>MSVQTVPRKSQSSKPVETPSTTAADLPPSLGNTLRASTTDETLIRSKLQRIQNGGEIRYMDMFAGCGGISLGFLTAGFTPVASIEMDPWAAKSHGANFGSRSVGGDKEAHHSPRDAVTETADSVFGDLGLLGATDHQIDVLVGGPPCQAFARVGRAKLREQARLREEVTADQAFLVDGRVSLWERYVAFIRATKPVALLMENVPDILNHGGTNVAELVSKSLAEEGYDVAYTLLNSAWYGVPQMRERMILVGIHRAAGVKPRFPVPTHHLVLPSGYISSKNAARRVLKAEGSAHHRWVPDPAPDSPAATTASDALADLPPRFARDLLRTGGIRRGAKDPSEAVEYITAKPTTAYSRLMREWNGFATKSTTGHIFRYLPRDYKIFAEIQPGWEYPQVHAYVEHKIATWLANRKKRGLSTDPRNPDVISYIADWRIPYDPGKFPNKWWKLRPDAPVRTLMAHLGKDSYSHIHFDSEQARTITVREAARLQSFPDGFVFKGSMNPAFKQIGNAVPPLFAYAIARGIRECLGAPETTDMRVTLFDLNPSQIKTTEGTK</sequence>
<protein>
    <recommendedName>
        <fullName evidence="1">DNA (cytosine-5-)-methyltransferase</fullName>
        <ecNumber evidence="1">2.1.1.37</ecNumber>
    </recommendedName>
</protein>
<dbReference type="PRINTS" id="PR00105">
    <property type="entry name" value="C5METTRFRASE"/>
</dbReference>
<comment type="catalytic activity">
    <reaction evidence="6">
        <text>a 2'-deoxycytidine in DNA + S-adenosyl-L-methionine = a 5-methyl-2'-deoxycytidine in DNA + S-adenosyl-L-homocysteine + H(+)</text>
        <dbReference type="Rhea" id="RHEA:13681"/>
        <dbReference type="Rhea" id="RHEA-COMP:11369"/>
        <dbReference type="Rhea" id="RHEA-COMP:11370"/>
        <dbReference type="ChEBI" id="CHEBI:15378"/>
        <dbReference type="ChEBI" id="CHEBI:57856"/>
        <dbReference type="ChEBI" id="CHEBI:59789"/>
        <dbReference type="ChEBI" id="CHEBI:85452"/>
        <dbReference type="ChEBI" id="CHEBI:85454"/>
        <dbReference type="EC" id="2.1.1.37"/>
    </reaction>
</comment>
<keyword evidence="11" id="KW-1185">Reference proteome</keyword>
<feature type="compositionally biased region" description="Polar residues" evidence="9">
    <location>
        <begin position="1"/>
        <end position="23"/>
    </location>
</feature>
<evidence type="ECO:0000313" key="10">
    <source>
        <dbReference type="EMBL" id="NSL55658.1"/>
    </source>
</evidence>
<dbReference type="Proteomes" id="UP000778523">
    <property type="component" value="Unassembled WGS sequence"/>
</dbReference>
<keyword evidence="4 7" id="KW-0949">S-adenosyl-L-methionine</keyword>
<dbReference type="InterPro" id="IPR001525">
    <property type="entry name" value="C5_MeTfrase"/>
</dbReference>
<dbReference type="InterPro" id="IPR029063">
    <property type="entry name" value="SAM-dependent_MTases_sf"/>
</dbReference>
<dbReference type="Gene3D" id="3.40.50.150">
    <property type="entry name" value="Vaccinia Virus protein VP39"/>
    <property type="match status" value="1"/>
</dbReference>
<keyword evidence="2 7" id="KW-0489">Methyltransferase</keyword>
<dbReference type="PANTHER" id="PTHR10629:SF52">
    <property type="entry name" value="DNA (CYTOSINE-5)-METHYLTRANSFERASE 1"/>
    <property type="match status" value="1"/>
</dbReference>
<proteinExistence type="inferred from homology"/>
<dbReference type="SUPFAM" id="SSF53335">
    <property type="entry name" value="S-adenosyl-L-methionine-dependent methyltransferases"/>
    <property type="match status" value="1"/>
</dbReference>
<dbReference type="Gene3D" id="3.90.120.10">
    <property type="entry name" value="DNA Methylase, subunit A, domain 2"/>
    <property type="match status" value="1"/>
</dbReference>
<dbReference type="EC" id="2.1.1.37" evidence="1"/>
<dbReference type="EMBL" id="JABCSC020000003">
    <property type="protein sequence ID" value="NSL55658.1"/>
    <property type="molecule type" value="Genomic_DNA"/>
</dbReference>
<evidence type="ECO:0000256" key="6">
    <source>
        <dbReference type="ARBA" id="ARBA00047422"/>
    </source>
</evidence>
<evidence type="ECO:0000313" key="11">
    <source>
        <dbReference type="Proteomes" id="UP000778523"/>
    </source>
</evidence>
<comment type="caution">
    <text evidence="10">The sequence shown here is derived from an EMBL/GenBank/DDBJ whole genome shotgun (WGS) entry which is preliminary data.</text>
</comment>
<dbReference type="GO" id="GO:0008168">
    <property type="term" value="F:methyltransferase activity"/>
    <property type="evidence" value="ECO:0007669"/>
    <property type="project" value="UniProtKB-KW"/>
</dbReference>
<evidence type="ECO:0000256" key="9">
    <source>
        <dbReference type="SAM" id="MobiDB-lite"/>
    </source>
</evidence>
<dbReference type="Pfam" id="PF00145">
    <property type="entry name" value="DNA_methylase"/>
    <property type="match status" value="1"/>
</dbReference>
<dbReference type="RefSeq" id="WP_170022077.1">
    <property type="nucleotide sequence ID" value="NZ_JABCSC020000003.1"/>
</dbReference>
<evidence type="ECO:0000256" key="4">
    <source>
        <dbReference type="ARBA" id="ARBA00022691"/>
    </source>
</evidence>
<organism evidence="10 11">
    <name type="scientific">Uliginosibacterium aquaticum</name>
    <dbReference type="NCBI Taxonomy" id="2731212"/>
    <lineage>
        <taxon>Bacteria</taxon>
        <taxon>Pseudomonadati</taxon>
        <taxon>Pseudomonadota</taxon>
        <taxon>Betaproteobacteria</taxon>
        <taxon>Rhodocyclales</taxon>
        <taxon>Zoogloeaceae</taxon>
        <taxon>Uliginosibacterium</taxon>
    </lineage>
</organism>
<evidence type="ECO:0000256" key="8">
    <source>
        <dbReference type="RuleBase" id="RU000416"/>
    </source>
</evidence>
<evidence type="ECO:0000256" key="1">
    <source>
        <dbReference type="ARBA" id="ARBA00011975"/>
    </source>
</evidence>
<feature type="region of interest" description="Disordered" evidence="9">
    <location>
        <begin position="1"/>
        <end position="38"/>
    </location>
</feature>
<comment type="similarity">
    <text evidence="7 8">Belongs to the class I-like SAM-binding methyltransferase superfamily. C5-methyltransferase family.</text>
</comment>
<evidence type="ECO:0000256" key="7">
    <source>
        <dbReference type="PROSITE-ProRule" id="PRU01016"/>
    </source>
</evidence>
<evidence type="ECO:0000256" key="5">
    <source>
        <dbReference type="ARBA" id="ARBA00022747"/>
    </source>
</evidence>
<dbReference type="PROSITE" id="PS51679">
    <property type="entry name" value="SAM_MT_C5"/>
    <property type="match status" value="1"/>
</dbReference>
<evidence type="ECO:0000256" key="2">
    <source>
        <dbReference type="ARBA" id="ARBA00022603"/>
    </source>
</evidence>
<reference evidence="10 11" key="1">
    <citation type="submission" date="2020-06" db="EMBL/GenBank/DDBJ databases">
        <title>Draft genome of Uliginosibacterium sp. IMCC34675.</title>
        <authorList>
            <person name="Song J."/>
        </authorList>
    </citation>
    <scope>NUCLEOTIDE SEQUENCE [LARGE SCALE GENOMIC DNA]</scope>
    <source>
        <strain evidence="10 11">IMCC34675</strain>
    </source>
</reference>
<dbReference type="PANTHER" id="PTHR10629">
    <property type="entry name" value="CYTOSINE-SPECIFIC METHYLTRANSFERASE"/>
    <property type="match status" value="1"/>
</dbReference>
<feature type="active site" evidence="7">
    <location>
        <position position="147"/>
    </location>
</feature>